<dbReference type="PANTHER" id="PTHR30033:SF1">
    <property type="entry name" value="FLAGELLAR HOOK-ASSOCIATED PROTEIN 1"/>
    <property type="match status" value="1"/>
</dbReference>
<name>A0A7C3W8T8_9BACT</name>
<dbReference type="AlphaFoldDB" id="A0A7C3W8T8"/>
<evidence type="ECO:0000259" key="8">
    <source>
        <dbReference type="Pfam" id="PF00460"/>
    </source>
</evidence>
<evidence type="ECO:0000256" key="3">
    <source>
        <dbReference type="ARBA" id="ARBA00009677"/>
    </source>
</evidence>
<dbReference type="GO" id="GO:0044780">
    <property type="term" value="P:bacterial-type flagellum assembly"/>
    <property type="evidence" value="ECO:0007669"/>
    <property type="project" value="InterPro"/>
</dbReference>
<dbReference type="GO" id="GO:0005198">
    <property type="term" value="F:structural molecule activity"/>
    <property type="evidence" value="ECO:0007669"/>
    <property type="project" value="UniProtKB-UniRule"/>
</dbReference>
<dbReference type="InterPro" id="IPR053927">
    <property type="entry name" value="FlgK_helical"/>
</dbReference>
<dbReference type="EMBL" id="DSRP01000268">
    <property type="protein sequence ID" value="HGG92080.1"/>
    <property type="molecule type" value="Genomic_DNA"/>
</dbReference>
<accession>A0A7C3W8T8</accession>
<reference evidence="10" key="1">
    <citation type="journal article" date="2020" name="mSystems">
        <title>Genome- and Community-Level Interaction Insights into Carbon Utilization and Element Cycling Functions of Hydrothermarchaeota in Hydrothermal Sediment.</title>
        <authorList>
            <person name="Zhou Z."/>
            <person name="Liu Y."/>
            <person name="Xu W."/>
            <person name="Pan J."/>
            <person name="Luo Z.H."/>
            <person name="Li M."/>
        </authorList>
    </citation>
    <scope>NUCLEOTIDE SEQUENCE [LARGE SCALE GENOMIC DNA]</scope>
    <source>
        <strain evidence="10">SpSt-413</strain>
    </source>
</reference>
<keyword evidence="10" id="KW-0966">Cell projection</keyword>
<keyword evidence="5 7" id="KW-0964">Secreted</keyword>
<dbReference type="PANTHER" id="PTHR30033">
    <property type="entry name" value="FLAGELLAR HOOK-ASSOCIATED PROTEIN 1"/>
    <property type="match status" value="1"/>
</dbReference>
<dbReference type="GO" id="GO:0009424">
    <property type="term" value="C:bacterial-type flagellum hook"/>
    <property type="evidence" value="ECO:0007669"/>
    <property type="project" value="UniProtKB-UniRule"/>
</dbReference>
<feature type="domain" description="Flagellar basal body rod protein N-terminal" evidence="8">
    <location>
        <begin position="8"/>
        <end position="37"/>
    </location>
</feature>
<comment type="caution">
    <text evidence="10">The sequence shown here is derived from an EMBL/GenBank/DDBJ whole genome shotgun (WGS) entry which is preliminary data.</text>
</comment>
<dbReference type="InterPro" id="IPR002371">
    <property type="entry name" value="FlgK"/>
</dbReference>
<feature type="domain" description="Flagellar hook-associated protein FlgK helical" evidence="9">
    <location>
        <begin position="96"/>
        <end position="212"/>
    </location>
</feature>
<comment type="subcellular location">
    <subcellularLocation>
        <location evidence="1 7">Bacterial flagellum</location>
    </subcellularLocation>
    <subcellularLocation>
        <location evidence="2 7">Secreted</location>
    </subcellularLocation>
</comment>
<evidence type="ECO:0000256" key="6">
    <source>
        <dbReference type="ARBA" id="ARBA00023143"/>
    </source>
</evidence>
<keyword evidence="10" id="KW-0282">Flagellum</keyword>
<dbReference type="NCBIfam" id="TIGR02492">
    <property type="entry name" value="flgK_ends"/>
    <property type="match status" value="1"/>
</dbReference>
<dbReference type="InterPro" id="IPR001444">
    <property type="entry name" value="Flag_bb_rod_N"/>
</dbReference>
<keyword evidence="10" id="KW-0969">Cilium</keyword>
<evidence type="ECO:0000313" key="10">
    <source>
        <dbReference type="EMBL" id="HGG92080.1"/>
    </source>
</evidence>
<evidence type="ECO:0000256" key="4">
    <source>
        <dbReference type="ARBA" id="ARBA00016244"/>
    </source>
</evidence>
<sequence length="214" mass="23754">MPGISSLLNIGQKALNVSQVGIEVTGQNIANVNTVGYSRQRVVIQDDIYLDYAPGQMGTGVRAASIQRQFDEFIEESYNTKSSARSKWNTLYASMTSVETVFNESSTKGVSSALTSFFDDWQNLSLDPKSYPQRQNVLSDAQSLISILRQANDDLISVQNQADQYIGQDVAAVNKLIQEIADINSQLAVHDNPPINNANGFYDERARRVRDLRN</sequence>
<evidence type="ECO:0000259" key="9">
    <source>
        <dbReference type="Pfam" id="PF22638"/>
    </source>
</evidence>
<gene>
    <name evidence="7 10" type="primary">flgK</name>
    <name evidence="10" type="ORF">ENR59_03920</name>
</gene>
<dbReference type="PRINTS" id="PR01005">
    <property type="entry name" value="FLGHOOKAP1"/>
</dbReference>
<evidence type="ECO:0000256" key="7">
    <source>
        <dbReference type="RuleBase" id="RU362065"/>
    </source>
</evidence>
<evidence type="ECO:0000256" key="2">
    <source>
        <dbReference type="ARBA" id="ARBA00004613"/>
    </source>
</evidence>
<comment type="similarity">
    <text evidence="3 7">Belongs to the flagella basal body rod proteins family.</text>
</comment>
<evidence type="ECO:0000256" key="1">
    <source>
        <dbReference type="ARBA" id="ARBA00004365"/>
    </source>
</evidence>
<organism evidence="10">
    <name type="scientific">Fundidesulfovibrio putealis</name>
    <dbReference type="NCBI Taxonomy" id="270496"/>
    <lineage>
        <taxon>Bacteria</taxon>
        <taxon>Pseudomonadati</taxon>
        <taxon>Thermodesulfobacteriota</taxon>
        <taxon>Desulfovibrionia</taxon>
        <taxon>Desulfovibrionales</taxon>
        <taxon>Desulfovibrionaceae</taxon>
        <taxon>Fundidesulfovibrio</taxon>
    </lineage>
</organism>
<keyword evidence="6 7" id="KW-0975">Bacterial flagellum</keyword>
<proteinExistence type="inferred from homology"/>
<protein>
    <recommendedName>
        <fullName evidence="4 7">Flagellar hook-associated protein 1</fullName>
        <shortName evidence="7">HAP1</shortName>
    </recommendedName>
</protein>
<dbReference type="GO" id="GO:0005576">
    <property type="term" value="C:extracellular region"/>
    <property type="evidence" value="ECO:0007669"/>
    <property type="project" value="UniProtKB-SubCell"/>
</dbReference>
<dbReference type="Pfam" id="PF00460">
    <property type="entry name" value="Flg_bb_rod"/>
    <property type="match status" value="1"/>
</dbReference>
<dbReference type="Pfam" id="PF22638">
    <property type="entry name" value="FlgK_D1"/>
    <property type="match status" value="1"/>
</dbReference>
<evidence type="ECO:0000256" key="5">
    <source>
        <dbReference type="ARBA" id="ARBA00022525"/>
    </source>
</evidence>